<reference evidence="9" key="1">
    <citation type="submission" date="2025-08" db="UniProtKB">
        <authorList>
            <consortium name="RefSeq"/>
        </authorList>
    </citation>
    <scope>IDENTIFICATION</scope>
    <source>
        <strain evidence="9">Tuebingen</strain>
        <tissue evidence="9">Fibroblasts and whole tissue</tissue>
    </source>
</reference>
<dbReference type="SUPFAM" id="SSF55797">
    <property type="entry name" value="PR-1-like"/>
    <property type="match status" value="1"/>
</dbReference>
<keyword evidence="8" id="KW-1185">Reference proteome</keyword>
<evidence type="ECO:0000256" key="2">
    <source>
        <dbReference type="ARBA" id="ARBA00009923"/>
    </source>
</evidence>
<keyword evidence="5" id="KW-1133">Transmembrane helix</keyword>
<evidence type="ECO:0000313" key="9">
    <source>
        <dbReference type="RefSeq" id="XP_021330867.1"/>
    </source>
</evidence>
<protein>
    <submittedName>
        <fullName evidence="9">Glioma pathogenesis-related protein 1 isoform X2</fullName>
    </submittedName>
</protein>
<evidence type="ECO:0000313" key="10">
    <source>
        <dbReference type="ZFIN" id="ZDB-GENE-110309-2"/>
    </source>
</evidence>
<feature type="signal peptide" evidence="6">
    <location>
        <begin position="1"/>
        <end position="19"/>
    </location>
</feature>
<proteinExistence type="inferred from homology"/>
<sequence>MSSCFQLLISACFLLGVFSSEYLFDITDRAFIDECVREHNQNRSSVSPTAANMRYMTWDAALAVTARAWARFCLFKHNIHLREAKRVHPTFTTVGENIWAGAPYSRFTVKSAVFSWVNELKDYNYNNNQCNDKKVCGHYTQVVWADSYKVGCAVQTCPNGVAETHFSNIQGVIFVCNYATAGNFAGRSPYKQGASCSGCGGSDKCERNLCRYNWTPDWDPALSSCGTFCVSVMIIRLISVVLLFVCVHFLQCRYSPFIYD</sequence>
<comment type="similarity">
    <text evidence="2">Belongs to the CRISP family.</text>
</comment>
<evidence type="ECO:0000256" key="6">
    <source>
        <dbReference type="SAM" id="SignalP"/>
    </source>
</evidence>
<evidence type="ECO:0000313" key="8">
    <source>
        <dbReference type="Proteomes" id="UP000000437"/>
    </source>
</evidence>
<dbReference type="InterPro" id="IPR035940">
    <property type="entry name" value="CAP_sf"/>
</dbReference>
<feature type="transmembrane region" description="Helical" evidence="5">
    <location>
        <begin position="230"/>
        <end position="250"/>
    </location>
</feature>
<dbReference type="PRINTS" id="PR00837">
    <property type="entry name" value="V5TPXLIKE"/>
</dbReference>
<evidence type="ECO:0000256" key="5">
    <source>
        <dbReference type="SAM" id="Phobius"/>
    </source>
</evidence>
<dbReference type="GO" id="GO:0016020">
    <property type="term" value="C:membrane"/>
    <property type="evidence" value="ECO:0007669"/>
    <property type="project" value="UniProtKB-SubCell"/>
</dbReference>
<dbReference type="Proteomes" id="UP000000437">
    <property type="component" value="Chromosome 4"/>
</dbReference>
<dbReference type="Pfam" id="PF00188">
    <property type="entry name" value="CAP"/>
    <property type="match status" value="1"/>
</dbReference>
<dbReference type="Gene3D" id="3.40.33.10">
    <property type="entry name" value="CAP"/>
    <property type="match status" value="1"/>
</dbReference>
<dbReference type="GO" id="GO:0005576">
    <property type="term" value="C:extracellular region"/>
    <property type="evidence" value="ECO:0007669"/>
    <property type="project" value="InterPro"/>
</dbReference>
<accession>A0A8M9PHP4</accession>
<dbReference type="PROSITE" id="PS01009">
    <property type="entry name" value="CRISP_1"/>
    <property type="match status" value="1"/>
</dbReference>
<dbReference type="InterPro" id="IPR034121">
    <property type="entry name" value="SCP_GLIPR-1-like"/>
</dbReference>
<organism evidence="8 9">
    <name type="scientific">Danio rerio</name>
    <name type="common">Zebrafish</name>
    <name type="synonym">Brachydanio rerio</name>
    <dbReference type="NCBI Taxonomy" id="7955"/>
    <lineage>
        <taxon>Eukaryota</taxon>
        <taxon>Metazoa</taxon>
        <taxon>Chordata</taxon>
        <taxon>Craniata</taxon>
        <taxon>Vertebrata</taxon>
        <taxon>Euteleostomi</taxon>
        <taxon>Actinopterygii</taxon>
        <taxon>Neopterygii</taxon>
        <taxon>Teleostei</taxon>
        <taxon>Ostariophysi</taxon>
        <taxon>Cypriniformes</taxon>
        <taxon>Danionidae</taxon>
        <taxon>Danioninae</taxon>
        <taxon>Danio</taxon>
    </lineage>
</organism>
<dbReference type="FunFam" id="3.40.33.10:FF:000008">
    <property type="entry name" value="GLI pathogenesis-related 1 (Glioma)"/>
    <property type="match status" value="1"/>
</dbReference>
<dbReference type="InterPro" id="IPR014044">
    <property type="entry name" value="CAP_dom"/>
</dbReference>
<evidence type="ECO:0000259" key="7">
    <source>
        <dbReference type="SMART" id="SM00198"/>
    </source>
</evidence>
<dbReference type="InterPro" id="IPR018244">
    <property type="entry name" value="Allrgn_V5/Tpx1_CS"/>
</dbReference>
<dbReference type="InterPro" id="IPR002413">
    <property type="entry name" value="V5_allergen-like"/>
</dbReference>
<gene>
    <name evidence="9 10" type="primary">glipr1a</name>
</gene>
<comment type="subcellular location">
    <subcellularLocation>
        <location evidence="1">Membrane</location>
    </subcellularLocation>
</comment>
<dbReference type="ZFIN" id="ZDB-GENE-110309-2">
    <property type="gene designation" value="glipr1a"/>
</dbReference>
<dbReference type="CTD" id="108179203"/>
<dbReference type="PANTHER" id="PTHR10334">
    <property type="entry name" value="CYSTEINE-RICH SECRETORY PROTEIN-RELATED"/>
    <property type="match status" value="1"/>
</dbReference>
<dbReference type="PRINTS" id="PR00838">
    <property type="entry name" value="V5ALLERGEN"/>
</dbReference>
<keyword evidence="3 6" id="KW-0732">Signal</keyword>
<keyword evidence="5" id="KW-0812">Transmembrane</keyword>
<evidence type="ECO:0000256" key="1">
    <source>
        <dbReference type="ARBA" id="ARBA00004370"/>
    </source>
</evidence>
<evidence type="ECO:0000256" key="4">
    <source>
        <dbReference type="ARBA" id="ARBA00023136"/>
    </source>
</evidence>
<dbReference type="AlphaFoldDB" id="A0A8M9PHP4"/>
<dbReference type="GeneID" id="108179203"/>
<feature type="chain" id="PRO_5035455772" evidence="6">
    <location>
        <begin position="20"/>
        <end position="260"/>
    </location>
</feature>
<dbReference type="CDD" id="cd05385">
    <property type="entry name" value="CAP_GLIPR1-like"/>
    <property type="match status" value="1"/>
</dbReference>
<dbReference type="AGR" id="ZFIN:ZDB-GENE-110309-2"/>
<dbReference type="RefSeq" id="XP_021330867.1">
    <property type="nucleotide sequence ID" value="XM_021475192.3"/>
</dbReference>
<feature type="domain" description="SCP" evidence="7">
    <location>
        <begin position="30"/>
        <end position="186"/>
    </location>
</feature>
<dbReference type="SMART" id="SM00198">
    <property type="entry name" value="SCP"/>
    <property type="match status" value="1"/>
</dbReference>
<name>A0A8M9PHP4_DANRE</name>
<keyword evidence="4 5" id="KW-0472">Membrane</keyword>
<evidence type="ECO:0000256" key="3">
    <source>
        <dbReference type="ARBA" id="ARBA00022729"/>
    </source>
</evidence>
<dbReference type="InterPro" id="IPR001283">
    <property type="entry name" value="CRISP-related"/>
</dbReference>